<comment type="caution">
    <text evidence="2">The sequence shown here is derived from an EMBL/GenBank/DDBJ whole genome shotgun (WGS) entry which is preliminary data.</text>
</comment>
<proteinExistence type="predicted"/>
<feature type="compositionally biased region" description="Basic and acidic residues" evidence="1">
    <location>
        <begin position="513"/>
        <end position="552"/>
    </location>
</feature>
<feature type="region of interest" description="Disordered" evidence="1">
    <location>
        <begin position="463"/>
        <end position="563"/>
    </location>
</feature>
<dbReference type="Proteomes" id="UP001320420">
    <property type="component" value="Unassembled WGS sequence"/>
</dbReference>
<protein>
    <submittedName>
        <fullName evidence="2">Uncharacterized protein</fullName>
    </submittedName>
</protein>
<gene>
    <name evidence="2" type="ORF">SLS62_008026</name>
</gene>
<feature type="region of interest" description="Disordered" evidence="1">
    <location>
        <begin position="62"/>
        <end position="110"/>
    </location>
</feature>
<evidence type="ECO:0000313" key="2">
    <source>
        <dbReference type="EMBL" id="KAK7750033.1"/>
    </source>
</evidence>
<feature type="compositionally biased region" description="Low complexity" evidence="1">
    <location>
        <begin position="494"/>
        <end position="512"/>
    </location>
</feature>
<dbReference type="PANTHER" id="PTHR42354">
    <property type="entry name" value="C2H2-TYPE DOMAIN-CONTAINING PROTEIN"/>
    <property type="match status" value="1"/>
</dbReference>
<feature type="compositionally biased region" description="Low complexity" evidence="1">
    <location>
        <begin position="463"/>
        <end position="472"/>
    </location>
</feature>
<dbReference type="EMBL" id="JAKJXP020000071">
    <property type="protein sequence ID" value="KAK7750033.1"/>
    <property type="molecule type" value="Genomic_DNA"/>
</dbReference>
<name>A0AAN9YLV0_9PEZI</name>
<feature type="compositionally biased region" description="Pro residues" evidence="1">
    <location>
        <begin position="473"/>
        <end position="493"/>
    </location>
</feature>
<organism evidence="2 3">
    <name type="scientific">Diatrype stigma</name>
    <dbReference type="NCBI Taxonomy" id="117547"/>
    <lineage>
        <taxon>Eukaryota</taxon>
        <taxon>Fungi</taxon>
        <taxon>Dikarya</taxon>
        <taxon>Ascomycota</taxon>
        <taxon>Pezizomycotina</taxon>
        <taxon>Sordariomycetes</taxon>
        <taxon>Xylariomycetidae</taxon>
        <taxon>Xylariales</taxon>
        <taxon>Diatrypaceae</taxon>
        <taxon>Diatrype</taxon>
    </lineage>
</organism>
<dbReference type="PANTHER" id="PTHR42354:SF1">
    <property type="entry name" value="C2H2-TYPE DOMAIN-CONTAINING PROTEIN"/>
    <property type="match status" value="1"/>
</dbReference>
<reference evidence="2 3" key="1">
    <citation type="submission" date="2024-02" db="EMBL/GenBank/DDBJ databases">
        <title>De novo assembly and annotation of 12 fungi associated with fruit tree decline syndrome in Ontario, Canada.</title>
        <authorList>
            <person name="Sulman M."/>
            <person name="Ellouze W."/>
            <person name="Ilyukhin E."/>
        </authorList>
    </citation>
    <scope>NUCLEOTIDE SEQUENCE [LARGE SCALE GENOMIC DNA]</scope>
    <source>
        <strain evidence="2 3">M11/M66-122</strain>
    </source>
</reference>
<dbReference type="AlphaFoldDB" id="A0AAN9YLV0"/>
<evidence type="ECO:0000256" key="1">
    <source>
        <dbReference type="SAM" id="MobiDB-lite"/>
    </source>
</evidence>
<feature type="region of interest" description="Disordered" evidence="1">
    <location>
        <begin position="202"/>
        <end position="289"/>
    </location>
</feature>
<accession>A0AAN9YLV0</accession>
<evidence type="ECO:0000313" key="3">
    <source>
        <dbReference type="Proteomes" id="UP001320420"/>
    </source>
</evidence>
<keyword evidence="3" id="KW-1185">Reference proteome</keyword>
<sequence length="563" mass="62676">MNYANMIQEENLKKTFIIATLCSTLVGTFSSSMGLWDRVKERRKQQKRDIQQDSEIKALREKVEASERRPPPHHQQQQHRLEQAPPPSRDSRGGGRGGGGGRSRDWDRDEVGDAFERSGALIRREFDDGYERYGRRFAVGDAATENRLQAQVIALQQTVIAVLQDALAEGRQLTRADAARLVAASDAARDGSLDALRQQRRRLMATSSASASRMIEEATPPRRHRSFSPPASIRRKMPLPEPEPEPRYAKPRPRSQSRTWPARPRPRQSDDIDSFVADGNTGGSSSIVTNDNDIIADDNDGLFCPYSLDLQHGSTRRHYMPLASAFAPGGDRRCPACGARLAAAAPDDVWAISKRVETAEPPVVVVVTVDEAGYERKKEVVDNAAEAGGPVVMEEREFRLGQRFLVKCHTPTGEYACVLCRRHRAADAICRSAEALAHHVGRAHDVAELEAEADLEEVAVAVAQHQHQQRALPAPPPPPVPMPPSLPMSPPPQSSISRAAATAATSSPSNMSRGRDRGRDRDRDRDRDLDGDWEMLENRRDRDEDESSDFRDRRHYALPAKYR</sequence>